<organism evidence="2 3">
    <name type="scientific">Cercophora scortea</name>
    <dbReference type="NCBI Taxonomy" id="314031"/>
    <lineage>
        <taxon>Eukaryota</taxon>
        <taxon>Fungi</taxon>
        <taxon>Dikarya</taxon>
        <taxon>Ascomycota</taxon>
        <taxon>Pezizomycotina</taxon>
        <taxon>Sordariomycetes</taxon>
        <taxon>Sordariomycetidae</taxon>
        <taxon>Sordariales</taxon>
        <taxon>Lasiosphaeriaceae</taxon>
        <taxon>Cercophora</taxon>
    </lineage>
</organism>
<accession>A0AAE0IUW7</accession>
<dbReference type="EMBL" id="JAUEPO010000002">
    <property type="protein sequence ID" value="KAK3331708.1"/>
    <property type="molecule type" value="Genomic_DNA"/>
</dbReference>
<dbReference type="Proteomes" id="UP001286456">
    <property type="component" value="Unassembled WGS sequence"/>
</dbReference>
<protein>
    <submittedName>
        <fullName evidence="2">Uncharacterized protein</fullName>
    </submittedName>
</protein>
<feature type="compositionally biased region" description="Low complexity" evidence="1">
    <location>
        <begin position="137"/>
        <end position="146"/>
    </location>
</feature>
<feature type="region of interest" description="Disordered" evidence="1">
    <location>
        <begin position="54"/>
        <end position="73"/>
    </location>
</feature>
<name>A0AAE0IUW7_9PEZI</name>
<feature type="compositionally biased region" description="Basic and acidic residues" evidence="1">
    <location>
        <begin position="1"/>
        <end position="15"/>
    </location>
</feature>
<reference evidence="2" key="2">
    <citation type="submission" date="2023-06" db="EMBL/GenBank/DDBJ databases">
        <authorList>
            <consortium name="Lawrence Berkeley National Laboratory"/>
            <person name="Haridas S."/>
            <person name="Hensen N."/>
            <person name="Bonometti L."/>
            <person name="Westerberg I."/>
            <person name="Brannstrom I.O."/>
            <person name="Guillou S."/>
            <person name="Cros-Aarteil S."/>
            <person name="Calhoun S."/>
            <person name="Kuo A."/>
            <person name="Mondo S."/>
            <person name="Pangilinan J."/>
            <person name="Riley R."/>
            <person name="Labutti K."/>
            <person name="Andreopoulos B."/>
            <person name="Lipzen A."/>
            <person name="Chen C."/>
            <person name="Yanf M."/>
            <person name="Daum C."/>
            <person name="Ng V."/>
            <person name="Clum A."/>
            <person name="Steindorff A."/>
            <person name="Ohm R."/>
            <person name="Martin F."/>
            <person name="Silar P."/>
            <person name="Natvig D."/>
            <person name="Lalanne C."/>
            <person name="Gautier V."/>
            <person name="Ament-Velasquez S.L."/>
            <person name="Kruys A."/>
            <person name="Hutchinson M.I."/>
            <person name="Powell A.J."/>
            <person name="Barry K."/>
            <person name="Miller A.N."/>
            <person name="Grigoriev I.V."/>
            <person name="Debuchy R."/>
            <person name="Gladieux P."/>
            <person name="Thoren M.H."/>
            <person name="Johannesson H."/>
        </authorList>
    </citation>
    <scope>NUCLEOTIDE SEQUENCE</scope>
    <source>
        <strain evidence="2">SMH4131-1</strain>
    </source>
</reference>
<feature type="region of interest" description="Disordered" evidence="1">
    <location>
        <begin position="83"/>
        <end position="165"/>
    </location>
</feature>
<dbReference type="AlphaFoldDB" id="A0AAE0IUW7"/>
<evidence type="ECO:0000313" key="3">
    <source>
        <dbReference type="Proteomes" id="UP001286456"/>
    </source>
</evidence>
<proteinExistence type="predicted"/>
<sequence>MGRWAHLDTDEERLPDGMTRVGYDADTQVYTYRDTDGSYWEGAPGSQYGRMHCVKGPDAPRLPSVHIPDDVEGDEQPYVLHDADAHTDDDDDEDGGFGSETALATPKKARLSESHQPSRLHQQAGKALPSLPDKTAADSSSSTITSSDEKTLVETEEKGQHALGRSNTVVRIARFLSRSSGGTANGLSGDGATMKTGAAKGKIGWPRRASTVREATSSVPRRQGAGGRKRATTFEEILGER</sequence>
<feature type="compositionally biased region" description="Basic and acidic residues" evidence="1">
    <location>
        <begin position="147"/>
        <end position="160"/>
    </location>
</feature>
<comment type="caution">
    <text evidence="2">The sequence shown here is derived from an EMBL/GenBank/DDBJ whole genome shotgun (WGS) entry which is preliminary data.</text>
</comment>
<keyword evidence="3" id="KW-1185">Reference proteome</keyword>
<feature type="region of interest" description="Disordered" evidence="1">
    <location>
        <begin position="1"/>
        <end position="20"/>
    </location>
</feature>
<gene>
    <name evidence="2" type="ORF">B0T19DRAFT_85709</name>
</gene>
<evidence type="ECO:0000313" key="2">
    <source>
        <dbReference type="EMBL" id="KAK3331708.1"/>
    </source>
</evidence>
<evidence type="ECO:0000256" key="1">
    <source>
        <dbReference type="SAM" id="MobiDB-lite"/>
    </source>
</evidence>
<feature type="region of interest" description="Disordered" evidence="1">
    <location>
        <begin position="179"/>
        <end position="241"/>
    </location>
</feature>
<reference evidence="2" key="1">
    <citation type="journal article" date="2023" name="Mol. Phylogenet. Evol.">
        <title>Genome-scale phylogeny and comparative genomics of the fungal order Sordariales.</title>
        <authorList>
            <person name="Hensen N."/>
            <person name="Bonometti L."/>
            <person name="Westerberg I."/>
            <person name="Brannstrom I.O."/>
            <person name="Guillou S."/>
            <person name="Cros-Aarteil S."/>
            <person name="Calhoun S."/>
            <person name="Haridas S."/>
            <person name="Kuo A."/>
            <person name="Mondo S."/>
            <person name="Pangilinan J."/>
            <person name="Riley R."/>
            <person name="LaButti K."/>
            <person name="Andreopoulos B."/>
            <person name="Lipzen A."/>
            <person name="Chen C."/>
            <person name="Yan M."/>
            <person name="Daum C."/>
            <person name="Ng V."/>
            <person name="Clum A."/>
            <person name="Steindorff A."/>
            <person name="Ohm R.A."/>
            <person name="Martin F."/>
            <person name="Silar P."/>
            <person name="Natvig D.O."/>
            <person name="Lalanne C."/>
            <person name="Gautier V."/>
            <person name="Ament-Velasquez S.L."/>
            <person name="Kruys A."/>
            <person name="Hutchinson M.I."/>
            <person name="Powell A.J."/>
            <person name="Barry K."/>
            <person name="Miller A.N."/>
            <person name="Grigoriev I.V."/>
            <person name="Debuchy R."/>
            <person name="Gladieux P."/>
            <person name="Hiltunen Thoren M."/>
            <person name="Johannesson H."/>
        </authorList>
    </citation>
    <scope>NUCLEOTIDE SEQUENCE</scope>
    <source>
        <strain evidence="2">SMH4131-1</strain>
    </source>
</reference>